<keyword evidence="9" id="KW-1185">Reference proteome</keyword>
<dbReference type="PANTHER" id="PTHR45694">
    <property type="entry name" value="GLUTAREDOXIN 2"/>
    <property type="match status" value="1"/>
</dbReference>
<proteinExistence type="inferred from homology"/>
<evidence type="ECO:0000256" key="4">
    <source>
        <dbReference type="ARBA" id="ARBA00023157"/>
    </source>
</evidence>
<keyword evidence="4" id="KW-1015">Disulfide bond</keyword>
<evidence type="ECO:0000313" key="9">
    <source>
        <dbReference type="Proteomes" id="UP000290244"/>
    </source>
</evidence>
<evidence type="ECO:0000256" key="6">
    <source>
        <dbReference type="RuleBase" id="RU364065"/>
    </source>
</evidence>
<dbReference type="Pfam" id="PF00462">
    <property type="entry name" value="Glutaredoxin"/>
    <property type="match status" value="1"/>
</dbReference>
<protein>
    <recommendedName>
        <fullName evidence="6">Glutaredoxin</fullName>
    </recommendedName>
</protein>
<dbReference type="RefSeq" id="WP_130602996.1">
    <property type="nucleotide sequence ID" value="NZ_CP034759.1"/>
</dbReference>
<dbReference type="Gene3D" id="3.40.30.10">
    <property type="entry name" value="Glutaredoxin"/>
    <property type="match status" value="1"/>
</dbReference>
<dbReference type="InterPro" id="IPR002109">
    <property type="entry name" value="Glutaredoxin"/>
</dbReference>
<keyword evidence="5 6" id="KW-0676">Redox-active center</keyword>
<comment type="function">
    <text evidence="6">Has a glutathione-disulfide oxidoreductase activity in the presence of NADPH and glutathione reductase. Reduces low molecular weight disulfides and proteins.</text>
</comment>
<keyword evidence="6" id="KW-0963">Cytoplasm</keyword>
<dbReference type="PROSITE" id="PS51354">
    <property type="entry name" value="GLUTAREDOXIN_2"/>
    <property type="match status" value="1"/>
</dbReference>
<evidence type="ECO:0000313" key="8">
    <source>
        <dbReference type="EMBL" id="QBG36646.1"/>
    </source>
</evidence>
<dbReference type="OrthoDB" id="9814618at2"/>
<dbReference type="InterPro" id="IPR036249">
    <property type="entry name" value="Thioredoxin-like_sf"/>
</dbReference>
<dbReference type="KEGG" id="lsd:EMK97_13410"/>
<gene>
    <name evidence="8" type="primary">grxC</name>
    <name evidence="8" type="ORF">EMK97_13410</name>
</gene>
<reference evidence="8 9" key="1">
    <citation type="submission" date="2018-12" db="EMBL/GenBank/DDBJ databases">
        <title>Complete genome of Litorilituus sediminis.</title>
        <authorList>
            <person name="Liu A."/>
            <person name="Rong J."/>
        </authorList>
    </citation>
    <scope>NUCLEOTIDE SEQUENCE [LARGE SCALE GENOMIC DNA]</scope>
    <source>
        <strain evidence="8 9">JCM 17549</strain>
    </source>
</reference>
<evidence type="ECO:0000256" key="3">
    <source>
        <dbReference type="ARBA" id="ARBA00022982"/>
    </source>
</evidence>
<dbReference type="GO" id="GO:0045454">
    <property type="term" value="P:cell redox homeostasis"/>
    <property type="evidence" value="ECO:0007669"/>
    <property type="project" value="InterPro"/>
</dbReference>
<dbReference type="PRINTS" id="PR00160">
    <property type="entry name" value="GLUTAREDOXIN"/>
</dbReference>
<dbReference type="SUPFAM" id="SSF52833">
    <property type="entry name" value="Thioredoxin-like"/>
    <property type="match status" value="1"/>
</dbReference>
<dbReference type="PROSITE" id="PS00195">
    <property type="entry name" value="GLUTAREDOXIN_1"/>
    <property type="match status" value="1"/>
</dbReference>
<evidence type="ECO:0000259" key="7">
    <source>
        <dbReference type="Pfam" id="PF00462"/>
    </source>
</evidence>
<dbReference type="NCBIfam" id="TIGR02181">
    <property type="entry name" value="GRX_bact"/>
    <property type="match status" value="1"/>
</dbReference>
<comment type="similarity">
    <text evidence="1 6">Belongs to the glutaredoxin family.</text>
</comment>
<dbReference type="AlphaFoldDB" id="A0A4P6P4P8"/>
<keyword evidence="2 6" id="KW-0813">Transport</keyword>
<sequence>MAKVEIYTKAYCPYCIRAKALLEQKSVAYQEIKIDFDAQLRDVMISRSQGGYTVPQIFINDKHIGGCDQLVELEMAQQLDSLLSEQATA</sequence>
<evidence type="ECO:0000256" key="1">
    <source>
        <dbReference type="ARBA" id="ARBA00007787"/>
    </source>
</evidence>
<evidence type="ECO:0000256" key="5">
    <source>
        <dbReference type="ARBA" id="ARBA00023284"/>
    </source>
</evidence>
<dbReference type="EMBL" id="CP034759">
    <property type="protein sequence ID" value="QBG36646.1"/>
    <property type="molecule type" value="Genomic_DNA"/>
</dbReference>
<keyword evidence="3 6" id="KW-0249">Electron transport</keyword>
<dbReference type="FunFam" id="3.40.30.10:FF:000018">
    <property type="entry name" value="Glutaredoxin"/>
    <property type="match status" value="1"/>
</dbReference>
<dbReference type="Proteomes" id="UP000290244">
    <property type="component" value="Chromosome"/>
</dbReference>
<dbReference type="InterPro" id="IPR011900">
    <property type="entry name" value="GRX_bact"/>
</dbReference>
<dbReference type="CDD" id="cd03418">
    <property type="entry name" value="GRX_GRXb_1_3_like"/>
    <property type="match status" value="1"/>
</dbReference>
<evidence type="ECO:0000256" key="2">
    <source>
        <dbReference type="ARBA" id="ARBA00022448"/>
    </source>
</evidence>
<feature type="domain" description="Glutaredoxin" evidence="7">
    <location>
        <begin position="4"/>
        <end position="64"/>
    </location>
</feature>
<name>A0A4P6P4P8_9GAMM</name>
<dbReference type="PANTHER" id="PTHR45694:SF18">
    <property type="entry name" value="GLUTAREDOXIN-1-RELATED"/>
    <property type="match status" value="1"/>
</dbReference>
<organism evidence="8 9">
    <name type="scientific">Litorilituus sediminis</name>
    <dbReference type="NCBI Taxonomy" id="718192"/>
    <lineage>
        <taxon>Bacteria</taxon>
        <taxon>Pseudomonadati</taxon>
        <taxon>Pseudomonadota</taxon>
        <taxon>Gammaproteobacteria</taxon>
        <taxon>Alteromonadales</taxon>
        <taxon>Colwelliaceae</taxon>
        <taxon>Litorilituus</taxon>
    </lineage>
</organism>
<dbReference type="InterPro" id="IPR011767">
    <property type="entry name" value="GLR_AS"/>
</dbReference>
<dbReference type="InterPro" id="IPR014025">
    <property type="entry name" value="Glutaredoxin_subgr"/>
</dbReference>
<dbReference type="GO" id="GO:0005737">
    <property type="term" value="C:cytoplasm"/>
    <property type="evidence" value="ECO:0007669"/>
    <property type="project" value="TreeGrafter"/>
</dbReference>
<accession>A0A4P6P4P8</accession>
<dbReference type="GO" id="GO:0015038">
    <property type="term" value="F:glutathione disulfide oxidoreductase activity"/>
    <property type="evidence" value="ECO:0007669"/>
    <property type="project" value="UniProtKB-UniRule"/>
</dbReference>
<dbReference type="GO" id="GO:0034599">
    <property type="term" value="P:cellular response to oxidative stress"/>
    <property type="evidence" value="ECO:0007669"/>
    <property type="project" value="TreeGrafter"/>
</dbReference>